<accession>A0A942DUI8</accession>
<dbReference type="Pfam" id="PF12802">
    <property type="entry name" value="MarR_2"/>
    <property type="match status" value="1"/>
</dbReference>
<comment type="caution">
    <text evidence="5">The sequence shown here is derived from an EMBL/GenBank/DDBJ whole genome shotgun (WGS) entry which is preliminary data.</text>
</comment>
<organism evidence="5 6">
    <name type="scientific">Pseudaminobacter soli</name>
    <name type="common">ex Zhang et al. 2022</name>
    <dbReference type="NCBI Taxonomy" id="2831468"/>
    <lineage>
        <taxon>Bacteria</taxon>
        <taxon>Pseudomonadati</taxon>
        <taxon>Pseudomonadota</taxon>
        <taxon>Alphaproteobacteria</taxon>
        <taxon>Hyphomicrobiales</taxon>
        <taxon>Phyllobacteriaceae</taxon>
        <taxon>Pseudaminobacter</taxon>
    </lineage>
</organism>
<evidence type="ECO:0000313" key="6">
    <source>
        <dbReference type="Proteomes" id="UP000680348"/>
    </source>
</evidence>
<name>A0A942DUI8_9HYPH</name>
<feature type="domain" description="HTH marR-type" evidence="4">
    <location>
        <begin position="12"/>
        <end position="148"/>
    </location>
</feature>
<dbReference type="AlphaFoldDB" id="A0A942DUI8"/>
<dbReference type="InterPro" id="IPR036390">
    <property type="entry name" value="WH_DNA-bd_sf"/>
</dbReference>
<evidence type="ECO:0000256" key="1">
    <source>
        <dbReference type="ARBA" id="ARBA00023015"/>
    </source>
</evidence>
<dbReference type="PROSITE" id="PS50995">
    <property type="entry name" value="HTH_MARR_2"/>
    <property type="match status" value="1"/>
</dbReference>
<protein>
    <submittedName>
        <fullName evidence="5">MarR family transcriptional regulator</fullName>
    </submittedName>
</protein>
<evidence type="ECO:0000313" key="5">
    <source>
        <dbReference type="EMBL" id="MBS3647214.1"/>
    </source>
</evidence>
<dbReference type="InterPro" id="IPR036388">
    <property type="entry name" value="WH-like_DNA-bd_sf"/>
</dbReference>
<dbReference type="InterPro" id="IPR000835">
    <property type="entry name" value="HTH_MarR-typ"/>
</dbReference>
<keyword evidence="1" id="KW-0805">Transcription regulation</keyword>
<dbReference type="Gene3D" id="1.10.10.10">
    <property type="entry name" value="Winged helix-like DNA-binding domain superfamily/Winged helix DNA-binding domain"/>
    <property type="match status" value="1"/>
</dbReference>
<dbReference type="EMBL" id="JAGWCR010000001">
    <property type="protein sequence ID" value="MBS3647214.1"/>
    <property type="molecule type" value="Genomic_DNA"/>
</dbReference>
<evidence type="ECO:0000256" key="2">
    <source>
        <dbReference type="ARBA" id="ARBA00023125"/>
    </source>
</evidence>
<gene>
    <name evidence="5" type="ORF">KEU06_01055</name>
</gene>
<dbReference type="SMART" id="SM00347">
    <property type="entry name" value="HTH_MARR"/>
    <property type="match status" value="1"/>
</dbReference>
<evidence type="ECO:0000256" key="3">
    <source>
        <dbReference type="ARBA" id="ARBA00023163"/>
    </source>
</evidence>
<evidence type="ECO:0000259" key="4">
    <source>
        <dbReference type="PROSITE" id="PS50995"/>
    </source>
</evidence>
<keyword evidence="2" id="KW-0238">DNA-binding</keyword>
<proteinExistence type="predicted"/>
<dbReference type="GO" id="GO:0006950">
    <property type="term" value="P:response to stress"/>
    <property type="evidence" value="ECO:0007669"/>
    <property type="project" value="TreeGrafter"/>
</dbReference>
<dbReference type="InterPro" id="IPR039422">
    <property type="entry name" value="MarR/SlyA-like"/>
</dbReference>
<reference evidence="5" key="1">
    <citation type="submission" date="2021-04" db="EMBL/GenBank/DDBJ databases">
        <title>Pseudaminobacter soli sp. nov., isolated from paddy soil contaminated by heavy metals.</title>
        <authorList>
            <person name="Zhang K."/>
        </authorList>
    </citation>
    <scope>NUCLEOTIDE SEQUENCE</scope>
    <source>
        <strain evidence="5">19-2017</strain>
    </source>
</reference>
<sequence>MATTQNTLAALRAELLEELSVTGRKLRTLFDARVRAKGLTLGRARTLMHIARRDGMTQTELAEFLEVEGPTLVRLLDGLESQGLIERRPVEGDRRAKQIVLTKDGHTLAAEVTRLANELREEVLADIPEAELIAAAETIRAIARKISIASDCQTHAA</sequence>
<dbReference type="PROSITE" id="PS01117">
    <property type="entry name" value="HTH_MARR_1"/>
    <property type="match status" value="1"/>
</dbReference>
<dbReference type="PRINTS" id="PR00598">
    <property type="entry name" value="HTHMARR"/>
</dbReference>
<dbReference type="PANTHER" id="PTHR33164">
    <property type="entry name" value="TRANSCRIPTIONAL REGULATOR, MARR FAMILY"/>
    <property type="match status" value="1"/>
</dbReference>
<dbReference type="PANTHER" id="PTHR33164:SF64">
    <property type="entry name" value="TRANSCRIPTIONAL REGULATOR SLYA"/>
    <property type="match status" value="1"/>
</dbReference>
<dbReference type="SUPFAM" id="SSF46785">
    <property type="entry name" value="Winged helix' DNA-binding domain"/>
    <property type="match status" value="1"/>
</dbReference>
<dbReference type="InterPro" id="IPR023187">
    <property type="entry name" value="Tscrpt_reg_MarR-type_CS"/>
</dbReference>
<keyword evidence="3" id="KW-0804">Transcription</keyword>
<dbReference type="GO" id="GO:0003700">
    <property type="term" value="F:DNA-binding transcription factor activity"/>
    <property type="evidence" value="ECO:0007669"/>
    <property type="project" value="InterPro"/>
</dbReference>
<dbReference type="GO" id="GO:0003677">
    <property type="term" value="F:DNA binding"/>
    <property type="evidence" value="ECO:0007669"/>
    <property type="project" value="UniProtKB-KW"/>
</dbReference>
<keyword evidence="6" id="KW-1185">Reference proteome</keyword>
<dbReference type="Proteomes" id="UP000680348">
    <property type="component" value="Unassembled WGS sequence"/>
</dbReference>